<dbReference type="GO" id="GO:0004190">
    <property type="term" value="F:aspartic-type endopeptidase activity"/>
    <property type="evidence" value="ECO:0007669"/>
    <property type="project" value="UniProtKB-KW"/>
</dbReference>
<protein>
    <submittedName>
        <fullName evidence="8">Hydrogenase expression/formation protein hupM</fullName>
    </submittedName>
</protein>
<proteinExistence type="inferred from homology"/>
<dbReference type="CDD" id="cd06062">
    <property type="entry name" value="H2MP_MemB-H2up"/>
    <property type="match status" value="1"/>
</dbReference>
<dbReference type="PRINTS" id="PR00446">
    <property type="entry name" value="HYDRGNUPTAKE"/>
</dbReference>
<keyword evidence="2" id="KW-0533">Nickel</keyword>
<evidence type="ECO:0000256" key="6">
    <source>
        <dbReference type="ARBA" id="ARBA00022801"/>
    </source>
</evidence>
<dbReference type="PANTHER" id="PTHR30302:SF1">
    <property type="entry name" value="HYDROGENASE 2 MATURATION PROTEASE"/>
    <property type="match status" value="1"/>
</dbReference>
<evidence type="ECO:0000256" key="2">
    <source>
        <dbReference type="ARBA" id="ARBA00022596"/>
    </source>
</evidence>
<feature type="region of interest" description="Disordered" evidence="7">
    <location>
        <begin position="171"/>
        <end position="217"/>
    </location>
</feature>
<accession>E6PP36</accession>
<evidence type="ECO:0000256" key="1">
    <source>
        <dbReference type="ARBA" id="ARBA00006814"/>
    </source>
</evidence>
<dbReference type="InterPro" id="IPR004419">
    <property type="entry name" value="Pept_A31_hyd_express"/>
</dbReference>
<evidence type="ECO:0000256" key="5">
    <source>
        <dbReference type="ARBA" id="ARBA00022750"/>
    </source>
</evidence>
<dbReference type="EMBL" id="CABM01000030">
    <property type="protein sequence ID" value="CBH96688.1"/>
    <property type="molecule type" value="Genomic_DNA"/>
</dbReference>
<dbReference type="FunFam" id="3.40.50.1450:FF:000002">
    <property type="entry name" value="Hydrogenase 1 maturation protease"/>
    <property type="match status" value="1"/>
</dbReference>
<keyword evidence="5" id="KW-0064">Aspartyl protease</keyword>
<dbReference type="NCBIfam" id="TIGR00140">
    <property type="entry name" value="hupD"/>
    <property type="match status" value="1"/>
</dbReference>
<dbReference type="InterPro" id="IPR023430">
    <property type="entry name" value="Pept_HybD-like_dom_sf"/>
</dbReference>
<dbReference type="SUPFAM" id="SSF53163">
    <property type="entry name" value="HybD-like"/>
    <property type="match status" value="1"/>
</dbReference>
<dbReference type="Gene3D" id="3.40.50.1450">
    <property type="entry name" value="HybD-like"/>
    <property type="match status" value="1"/>
</dbReference>
<dbReference type="GO" id="GO:0046872">
    <property type="term" value="F:metal ion binding"/>
    <property type="evidence" value="ECO:0007669"/>
    <property type="project" value="UniProtKB-KW"/>
</dbReference>
<name>E6PP36_9ZZZZ</name>
<keyword evidence="3" id="KW-0645">Protease</keyword>
<sequence length="233" mass="25816">MLDNQPSVLILGIGNLLWADEGFGVRAVEALHRTHHFDDNVRLMDGGTQGIYLVHHVQDADILLVFDAVDYGLEPGSLHCVIGEDVPRFMGAKKMSLHQTGFQEVLMTAELLGGKRRQLALVGVQPHTLEDFGGSLTELVKAQIEPAITAGLRWLARLGVEARYRAEPLAQSEQLSPQALDQTRYEAGRPDAKTALRTGDPRVLADPDIRFDPKHQHDAWPRLSVNVDSRRPL</sequence>
<dbReference type="InterPro" id="IPR000671">
    <property type="entry name" value="Peptidase_A31"/>
</dbReference>
<evidence type="ECO:0000313" key="8">
    <source>
        <dbReference type="EMBL" id="CBH96688.1"/>
    </source>
</evidence>
<dbReference type="GO" id="GO:0008047">
    <property type="term" value="F:enzyme activator activity"/>
    <property type="evidence" value="ECO:0007669"/>
    <property type="project" value="InterPro"/>
</dbReference>
<feature type="compositionally biased region" description="Polar residues" evidence="7">
    <location>
        <begin position="171"/>
        <end position="181"/>
    </location>
</feature>
<keyword evidence="6" id="KW-0378">Hydrolase</keyword>
<feature type="compositionally biased region" description="Basic and acidic residues" evidence="7">
    <location>
        <begin position="183"/>
        <end position="217"/>
    </location>
</feature>
<comment type="similarity">
    <text evidence="1">Belongs to the peptidase A31 family.</text>
</comment>
<dbReference type="Pfam" id="PF01750">
    <property type="entry name" value="HycI"/>
    <property type="match status" value="1"/>
</dbReference>
<reference evidence="8" key="1">
    <citation type="submission" date="2009-10" db="EMBL/GenBank/DDBJ databases">
        <title>Diversity of trophic interactions inside an arsenic-rich microbial ecosystem.</title>
        <authorList>
            <person name="Bertin P.N."/>
            <person name="Heinrich-Salmeron A."/>
            <person name="Pelletier E."/>
            <person name="Goulhen-Chollet F."/>
            <person name="Arsene-Ploetze F."/>
            <person name="Gallien S."/>
            <person name="Calteau A."/>
            <person name="Vallenet D."/>
            <person name="Casiot C."/>
            <person name="Chane-Woon-Ming B."/>
            <person name="Giloteaux L."/>
            <person name="Barakat M."/>
            <person name="Bonnefoy V."/>
            <person name="Bruneel O."/>
            <person name="Chandler M."/>
            <person name="Cleiss J."/>
            <person name="Duran R."/>
            <person name="Elbaz-Poulichet F."/>
            <person name="Fonknechten N."/>
            <person name="Lauga B."/>
            <person name="Mornico D."/>
            <person name="Ortet P."/>
            <person name="Schaeffer C."/>
            <person name="Siguier P."/>
            <person name="Alexander Thil Smith A."/>
            <person name="Van Dorsselaer A."/>
            <person name="Weissenbach J."/>
            <person name="Medigue C."/>
            <person name="Le Paslier D."/>
        </authorList>
    </citation>
    <scope>NUCLEOTIDE SEQUENCE</scope>
</reference>
<evidence type="ECO:0000256" key="3">
    <source>
        <dbReference type="ARBA" id="ARBA00022670"/>
    </source>
</evidence>
<dbReference type="NCBIfam" id="TIGR00072">
    <property type="entry name" value="hydrog_prot"/>
    <property type="match status" value="1"/>
</dbReference>
<dbReference type="GO" id="GO:0016485">
    <property type="term" value="P:protein processing"/>
    <property type="evidence" value="ECO:0007669"/>
    <property type="project" value="InterPro"/>
</dbReference>
<comment type="caution">
    <text evidence="8">The sequence shown here is derived from an EMBL/GenBank/DDBJ whole genome shotgun (WGS) entry which is preliminary data.</text>
</comment>
<organism evidence="8">
    <name type="scientific">mine drainage metagenome</name>
    <dbReference type="NCBI Taxonomy" id="410659"/>
    <lineage>
        <taxon>unclassified sequences</taxon>
        <taxon>metagenomes</taxon>
        <taxon>ecological metagenomes</taxon>
    </lineage>
</organism>
<evidence type="ECO:0000256" key="7">
    <source>
        <dbReference type="SAM" id="MobiDB-lite"/>
    </source>
</evidence>
<evidence type="ECO:0000256" key="4">
    <source>
        <dbReference type="ARBA" id="ARBA00022723"/>
    </source>
</evidence>
<gene>
    <name evidence="8" type="primary">hupM</name>
    <name evidence="8" type="ORF">CARN2_2403</name>
</gene>
<keyword evidence="4" id="KW-0479">Metal-binding</keyword>
<dbReference type="PANTHER" id="PTHR30302">
    <property type="entry name" value="HYDROGENASE 1 MATURATION PROTEASE"/>
    <property type="match status" value="1"/>
</dbReference>
<dbReference type="AlphaFoldDB" id="E6PP36"/>